<comment type="caution">
    <text evidence="3">The sequence shown here is derived from an EMBL/GenBank/DDBJ whole genome shotgun (WGS) entry which is preliminary data.</text>
</comment>
<name>A0ABT9HS14_9SPHN</name>
<keyword evidence="1" id="KW-1133">Transmembrane helix</keyword>
<reference evidence="3 4" key="1">
    <citation type="submission" date="2023-08" db="EMBL/GenBank/DDBJ databases">
        <title>genomic of G39.</title>
        <authorList>
            <person name="Wang Y."/>
        </authorList>
    </citation>
    <scope>NUCLEOTIDE SEQUENCE [LARGE SCALE GENOMIC DNA]</scope>
    <source>
        <strain evidence="3 4">G39</strain>
    </source>
</reference>
<evidence type="ECO:0000256" key="1">
    <source>
        <dbReference type="SAM" id="Phobius"/>
    </source>
</evidence>
<organism evidence="3 4">
    <name type="scientific">Qipengyuania profundimaris</name>
    <dbReference type="NCBI Taxonomy" id="3067652"/>
    <lineage>
        <taxon>Bacteria</taxon>
        <taxon>Pseudomonadati</taxon>
        <taxon>Pseudomonadota</taxon>
        <taxon>Alphaproteobacteria</taxon>
        <taxon>Sphingomonadales</taxon>
        <taxon>Erythrobacteraceae</taxon>
        <taxon>Qipengyuania</taxon>
    </lineage>
</organism>
<protein>
    <submittedName>
        <fullName evidence="3">Fatty acid desaturase</fullName>
        <ecNumber evidence="3">1.14.19.-</ecNumber>
    </submittedName>
</protein>
<evidence type="ECO:0000259" key="2">
    <source>
        <dbReference type="Pfam" id="PF00487"/>
    </source>
</evidence>
<dbReference type="GO" id="GO:0016491">
    <property type="term" value="F:oxidoreductase activity"/>
    <property type="evidence" value="ECO:0007669"/>
    <property type="project" value="UniProtKB-KW"/>
</dbReference>
<feature type="transmembrane region" description="Helical" evidence="1">
    <location>
        <begin position="20"/>
        <end position="43"/>
    </location>
</feature>
<accession>A0ABT9HS14</accession>
<evidence type="ECO:0000313" key="3">
    <source>
        <dbReference type="EMBL" id="MDP4575944.1"/>
    </source>
</evidence>
<feature type="domain" description="Fatty acid desaturase" evidence="2">
    <location>
        <begin position="147"/>
        <end position="249"/>
    </location>
</feature>
<feature type="transmembrane region" description="Helical" evidence="1">
    <location>
        <begin position="144"/>
        <end position="166"/>
    </location>
</feature>
<dbReference type="Proteomes" id="UP001240639">
    <property type="component" value="Unassembled WGS sequence"/>
</dbReference>
<dbReference type="EMBL" id="JAVAIM010000001">
    <property type="protein sequence ID" value="MDP4575944.1"/>
    <property type="molecule type" value="Genomic_DNA"/>
</dbReference>
<dbReference type="EC" id="1.14.19.-" evidence="3"/>
<dbReference type="InterPro" id="IPR005804">
    <property type="entry name" value="FA_desaturase_dom"/>
</dbReference>
<feature type="transmembrane region" description="Helical" evidence="1">
    <location>
        <begin position="50"/>
        <end position="69"/>
    </location>
</feature>
<feature type="transmembrane region" description="Helical" evidence="1">
    <location>
        <begin position="172"/>
        <end position="189"/>
    </location>
</feature>
<keyword evidence="1" id="KW-0812">Transmembrane</keyword>
<evidence type="ECO:0000313" key="4">
    <source>
        <dbReference type="Proteomes" id="UP001240639"/>
    </source>
</evidence>
<proteinExistence type="predicted"/>
<keyword evidence="1" id="KW-0472">Membrane</keyword>
<keyword evidence="3" id="KW-0560">Oxidoreductase</keyword>
<dbReference type="RefSeq" id="WP_305933177.1">
    <property type="nucleotide sequence ID" value="NZ_JAVAIM010000001.1"/>
</dbReference>
<feature type="transmembrane region" description="Helical" evidence="1">
    <location>
        <begin position="89"/>
        <end position="106"/>
    </location>
</feature>
<sequence>MGRPSVSTETAAGEIRQALTGLALTAAIFAAWLTIHLFAMFVFQLTWASLPLALVMAIVQCWLSVGMFIASHDAMHGSLVPGGGRINDVVGGFLLFVYAGFAWRRMRDAHFAHHKAPGTADDPDFSVDHPTRFWPWYGTFLKRYFGWQSIAFVSTVVTTYWLLLGVPVEKIVLLYGAPAIASSMQLFYFGTYRPHRHDTAGFDDKHHARSDDFGTLASLASCFHFGYHHEHHRAPHVPWWKLPAARKAMALEETKA</sequence>
<keyword evidence="4" id="KW-1185">Reference proteome</keyword>
<gene>
    <name evidence="3" type="ORF">Q9K02_12400</name>
</gene>
<dbReference type="Pfam" id="PF00487">
    <property type="entry name" value="FA_desaturase"/>
    <property type="match status" value="1"/>
</dbReference>